<keyword evidence="2 7" id="KW-0813">Transport</keyword>
<accession>A0AA42CD45</accession>
<dbReference type="Proteomes" id="UP001165679">
    <property type="component" value="Unassembled WGS sequence"/>
</dbReference>
<dbReference type="AlphaFoldDB" id="A0AA42CD45"/>
<feature type="domain" description="ABC transmembrane type-1" evidence="8">
    <location>
        <begin position="94"/>
        <end position="309"/>
    </location>
</feature>
<evidence type="ECO:0000313" key="9">
    <source>
        <dbReference type="EMBL" id="MCW3473239.1"/>
    </source>
</evidence>
<dbReference type="InterPro" id="IPR000515">
    <property type="entry name" value="MetI-like"/>
</dbReference>
<dbReference type="PROSITE" id="PS50928">
    <property type="entry name" value="ABC_TM1"/>
    <property type="match status" value="1"/>
</dbReference>
<evidence type="ECO:0000256" key="4">
    <source>
        <dbReference type="ARBA" id="ARBA00022692"/>
    </source>
</evidence>
<dbReference type="Pfam" id="PF00528">
    <property type="entry name" value="BPD_transp_1"/>
    <property type="match status" value="1"/>
</dbReference>
<feature type="transmembrane region" description="Helical" evidence="7">
    <location>
        <begin position="237"/>
        <end position="258"/>
    </location>
</feature>
<feature type="transmembrane region" description="Helical" evidence="7">
    <location>
        <begin position="99"/>
        <end position="119"/>
    </location>
</feature>
<dbReference type="InterPro" id="IPR035906">
    <property type="entry name" value="MetI-like_sf"/>
</dbReference>
<feature type="transmembrane region" description="Helical" evidence="7">
    <location>
        <begin position="179"/>
        <end position="202"/>
    </location>
</feature>
<gene>
    <name evidence="9" type="ORF">OL599_01480</name>
</gene>
<dbReference type="GO" id="GO:0055085">
    <property type="term" value="P:transmembrane transport"/>
    <property type="evidence" value="ECO:0007669"/>
    <property type="project" value="InterPro"/>
</dbReference>
<reference evidence="9" key="1">
    <citation type="submission" date="2022-09" db="EMBL/GenBank/DDBJ databases">
        <title>Rhodovastum sp. nov. RN2-1 isolated from soil in Seongnam, South Korea.</title>
        <authorList>
            <person name="Le N.T."/>
        </authorList>
    </citation>
    <scope>NUCLEOTIDE SEQUENCE</scope>
    <source>
        <strain evidence="9">RN2-1</strain>
    </source>
</reference>
<feature type="transmembrane region" description="Helical" evidence="7">
    <location>
        <begin position="295"/>
        <end position="313"/>
    </location>
</feature>
<proteinExistence type="inferred from homology"/>
<dbReference type="PANTHER" id="PTHR30193:SF37">
    <property type="entry name" value="INNER MEMBRANE ABC TRANSPORTER PERMEASE PROTEIN YCJO"/>
    <property type="match status" value="1"/>
</dbReference>
<dbReference type="GO" id="GO:0005886">
    <property type="term" value="C:plasma membrane"/>
    <property type="evidence" value="ECO:0007669"/>
    <property type="project" value="UniProtKB-SubCell"/>
</dbReference>
<keyword evidence="4 7" id="KW-0812">Transmembrane</keyword>
<dbReference type="RefSeq" id="WP_264711820.1">
    <property type="nucleotide sequence ID" value="NZ_JAPDNT010000001.1"/>
</dbReference>
<dbReference type="SUPFAM" id="SSF161098">
    <property type="entry name" value="MetI-like"/>
    <property type="match status" value="1"/>
</dbReference>
<comment type="subcellular location">
    <subcellularLocation>
        <location evidence="1 7">Cell membrane</location>
        <topology evidence="1 7">Multi-pass membrane protein</topology>
    </subcellularLocation>
</comment>
<reference evidence="9" key="2">
    <citation type="submission" date="2022-10" db="EMBL/GenBank/DDBJ databases">
        <authorList>
            <person name="Trinh H.N."/>
        </authorList>
    </citation>
    <scope>NUCLEOTIDE SEQUENCE</scope>
    <source>
        <strain evidence="9">RN2-1</strain>
    </source>
</reference>
<evidence type="ECO:0000256" key="1">
    <source>
        <dbReference type="ARBA" id="ARBA00004651"/>
    </source>
</evidence>
<comment type="caution">
    <text evidence="9">The sequence shown here is derived from an EMBL/GenBank/DDBJ whole genome shotgun (WGS) entry which is preliminary data.</text>
</comment>
<feature type="transmembrane region" description="Helical" evidence="7">
    <location>
        <begin position="131"/>
        <end position="151"/>
    </location>
</feature>
<dbReference type="EMBL" id="JAPDNT010000001">
    <property type="protein sequence ID" value="MCW3473239.1"/>
    <property type="molecule type" value="Genomic_DNA"/>
</dbReference>
<dbReference type="PANTHER" id="PTHR30193">
    <property type="entry name" value="ABC TRANSPORTER PERMEASE PROTEIN"/>
    <property type="match status" value="1"/>
</dbReference>
<comment type="similarity">
    <text evidence="7">Belongs to the binding-protein-dependent transport system permease family.</text>
</comment>
<dbReference type="CDD" id="cd06261">
    <property type="entry name" value="TM_PBP2"/>
    <property type="match status" value="1"/>
</dbReference>
<evidence type="ECO:0000313" key="10">
    <source>
        <dbReference type="Proteomes" id="UP001165679"/>
    </source>
</evidence>
<evidence type="ECO:0000259" key="8">
    <source>
        <dbReference type="PROSITE" id="PS50928"/>
    </source>
</evidence>
<protein>
    <submittedName>
        <fullName evidence="9">Sugar ABC transporter permease</fullName>
    </submittedName>
</protein>
<keyword evidence="10" id="KW-1185">Reference proteome</keyword>
<dbReference type="InterPro" id="IPR051393">
    <property type="entry name" value="ABC_transporter_permease"/>
</dbReference>
<feature type="transmembrane region" description="Helical" evidence="7">
    <location>
        <begin position="34"/>
        <end position="64"/>
    </location>
</feature>
<dbReference type="Gene3D" id="1.10.3720.10">
    <property type="entry name" value="MetI-like"/>
    <property type="match status" value="1"/>
</dbReference>
<keyword evidence="6 7" id="KW-0472">Membrane</keyword>
<keyword evidence="5 7" id="KW-1133">Transmembrane helix</keyword>
<evidence type="ECO:0000256" key="7">
    <source>
        <dbReference type="RuleBase" id="RU363032"/>
    </source>
</evidence>
<organism evidence="9 10">
    <name type="scientific">Limobrevibacterium gyesilva</name>
    <dbReference type="NCBI Taxonomy" id="2991712"/>
    <lineage>
        <taxon>Bacteria</taxon>
        <taxon>Pseudomonadati</taxon>
        <taxon>Pseudomonadota</taxon>
        <taxon>Alphaproteobacteria</taxon>
        <taxon>Acetobacterales</taxon>
        <taxon>Acetobacteraceae</taxon>
        <taxon>Limobrevibacterium</taxon>
    </lineage>
</organism>
<evidence type="ECO:0000256" key="3">
    <source>
        <dbReference type="ARBA" id="ARBA00022475"/>
    </source>
</evidence>
<sequence length="321" mass="35895">MASGAEATPLAVGVPADGMALRLRRRLRRARIPLFCYVALLPVLALFLYVRIIPIGFGFLLSFYKWNLISPRKPFVGFDNYVTLMSDENFLLALKNTTIYSFSTVALSTVLALPLAVFLSRPGRLSAFYQTVYFLPVITPLVPMSIAWKWIYDYNYGILNYGLSLVGLPAVPWLTDPDIALWALVIMGVWKVIGYNLVLFLVGIRNIPHEYLEAAALDGASDWQRFWRITLPLLKPILLYVLVTATINAYNVFTQVYVMTLGSQSAPGQAVRMLVLDIYTNGFQFFRMGYASAEAVTLTLIVLGLTVVQFGLVRNDPAKEA</sequence>
<keyword evidence="3" id="KW-1003">Cell membrane</keyword>
<evidence type="ECO:0000256" key="6">
    <source>
        <dbReference type="ARBA" id="ARBA00023136"/>
    </source>
</evidence>
<name>A0AA42CD45_9PROT</name>
<evidence type="ECO:0000256" key="5">
    <source>
        <dbReference type="ARBA" id="ARBA00022989"/>
    </source>
</evidence>
<evidence type="ECO:0000256" key="2">
    <source>
        <dbReference type="ARBA" id="ARBA00022448"/>
    </source>
</evidence>